<keyword evidence="1" id="KW-0805">Transcription regulation</keyword>
<keyword evidence="7" id="KW-1185">Reference proteome</keyword>
<accession>I1YJN4</accession>
<dbReference type="SUPFAM" id="SSF46785">
    <property type="entry name" value="Winged helix' DNA-binding domain"/>
    <property type="match status" value="1"/>
</dbReference>
<dbReference type="PANTHER" id="PTHR24567">
    <property type="entry name" value="CRP FAMILY TRANSCRIPTIONAL REGULATORY PROTEIN"/>
    <property type="match status" value="1"/>
</dbReference>
<dbReference type="SMART" id="SM00419">
    <property type="entry name" value="HTH_CRP"/>
    <property type="match status" value="1"/>
</dbReference>
<dbReference type="PROSITE" id="PS50042">
    <property type="entry name" value="CNMP_BINDING_3"/>
    <property type="match status" value="1"/>
</dbReference>
<dbReference type="InterPro" id="IPR012318">
    <property type="entry name" value="HTH_CRP"/>
</dbReference>
<dbReference type="FunFam" id="1.10.10.10:FF:000028">
    <property type="entry name" value="Fumarate/nitrate reduction transcriptional regulator Fnr"/>
    <property type="match status" value="1"/>
</dbReference>
<dbReference type="GO" id="GO:0005829">
    <property type="term" value="C:cytosol"/>
    <property type="evidence" value="ECO:0007669"/>
    <property type="project" value="TreeGrafter"/>
</dbReference>
<dbReference type="PANTHER" id="PTHR24567:SF75">
    <property type="entry name" value="FUMARATE AND NITRATE REDUCTION REGULATORY PROTEIN"/>
    <property type="match status" value="1"/>
</dbReference>
<dbReference type="SUPFAM" id="SSF51206">
    <property type="entry name" value="cAMP-binding domain-like"/>
    <property type="match status" value="1"/>
</dbReference>
<dbReference type="InterPro" id="IPR000595">
    <property type="entry name" value="cNMP-bd_dom"/>
</dbReference>
<dbReference type="HOGENOM" id="CLU_075053_0_2_6"/>
<evidence type="ECO:0000256" key="2">
    <source>
        <dbReference type="ARBA" id="ARBA00023125"/>
    </source>
</evidence>
<keyword evidence="2" id="KW-0238">DNA-binding</keyword>
<protein>
    <submittedName>
        <fullName evidence="6">Fumarate and nitrate reduction regulatory protein</fullName>
    </submittedName>
</protein>
<dbReference type="EMBL" id="CP003380">
    <property type="protein sequence ID" value="AFJ03127.1"/>
    <property type="molecule type" value="Genomic_DNA"/>
</dbReference>
<dbReference type="SMART" id="SM00100">
    <property type="entry name" value="cNMP"/>
    <property type="match status" value="1"/>
</dbReference>
<organism evidence="6 7">
    <name type="scientific">Methylophaga frappieri (strain ATCC BAA-2434 / DSM 25690 / JAM7)</name>
    <dbReference type="NCBI Taxonomy" id="754477"/>
    <lineage>
        <taxon>Bacteria</taxon>
        <taxon>Pseudomonadati</taxon>
        <taxon>Pseudomonadota</taxon>
        <taxon>Gammaproteobacteria</taxon>
        <taxon>Thiotrichales</taxon>
        <taxon>Piscirickettsiaceae</taxon>
        <taxon>Methylophaga</taxon>
    </lineage>
</organism>
<dbReference type="CDD" id="cd00038">
    <property type="entry name" value="CAP_ED"/>
    <property type="match status" value="1"/>
</dbReference>
<dbReference type="OrthoDB" id="7643467at2"/>
<dbReference type="InterPro" id="IPR014710">
    <property type="entry name" value="RmlC-like_jellyroll"/>
</dbReference>
<reference evidence="6 7" key="1">
    <citation type="journal article" date="2012" name="J. Bacteriol.">
        <title>Complete genome sequences of Methylophaga sp. strain JAM1 and Methylophaga sp. strain JAM7.</title>
        <authorList>
            <person name="Villeneuve C."/>
            <person name="Martineau C."/>
            <person name="Mauffrey F."/>
            <person name="Villemur R."/>
        </authorList>
    </citation>
    <scope>NUCLEOTIDE SEQUENCE [LARGE SCALE GENOMIC DNA]</scope>
    <source>
        <strain evidence="6 7">JAM7</strain>
    </source>
</reference>
<proteinExistence type="predicted"/>
<keyword evidence="3" id="KW-0804">Transcription</keyword>
<dbReference type="Gene3D" id="2.60.120.10">
    <property type="entry name" value="Jelly Rolls"/>
    <property type="match status" value="1"/>
</dbReference>
<dbReference type="STRING" id="754477.Q7C_1987"/>
<dbReference type="KEGG" id="mec:Q7C_1987"/>
<dbReference type="Proteomes" id="UP000009145">
    <property type="component" value="Chromosome"/>
</dbReference>
<dbReference type="GO" id="GO:0003677">
    <property type="term" value="F:DNA binding"/>
    <property type="evidence" value="ECO:0007669"/>
    <property type="project" value="UniProtKB-KW"/>
</dbReference>
<evidence type="ECO:0000259" key="5">
    <source>
        <dbReference type="PROSITE" id="PS51063"/>
    </source>
</evidence>
<evidence type="ECO:0000313" key="7">
    <source>
        <dbReference type="Proteomes" id="UP000009145"/>
    </source>
</evidence>
<dbReference type="NCBIfam" id="NF008365">
    <property type="entry name" value="PRK11161.1"/>
    <property type="match status" value="1"/>
</dbReference>
<dbReference type="GO" id="GO:0003700">
    <property type="term" value="F:DNA-binding transcription factor activity"/>
    <property type="evidence" value="ECO:0007669"/>
    <property type="project" value="TreeGrafter"/>
</dbReference>
<dbReference type="AlphaFoldDB" id="I1YJN4"/>
<dbReference type="RefSeq" id="WP_014704546.1">
    <property type="nucleotide sequence ID" value="NC_017856.1"/>
</dbReference>
<dbReference type="PATRIC" id="fig|754477.3.peg.1956"/>
<evidence type="ECO:0000256" key="1">
    <source>
        <dbReference type="ARBA" id="ARBA00023015"/>
    </source>
</evidence>
<feature type="domain" description="Cyclic nucleotide-binding" evidence="4">
    <location>
        <begin position="35"/>
        <end position="133"/>
    </location>
</feature>
<dbReference type="Pfam" id="PF13545">
    <property type="entry name" value="HTH_Crp_2"/>
    <property type="match status" value="1"/>
</dbReference>
<dbReference type="InterPro" id="IPR036390">
    <property type="entry name" value="WH_DNA-bd_sf"/>
</dbReference>
<dbReference type="Pfam" id="PF00027">
    <property type="entry name" value="cNMP_binding"/>
    <property type="match status" value="1"/>
</dbReference>
<name>I1YJN4_METFJ</name>
<feature type="domain" description="HTH crp-type" evidence="5">
    <location>
        <begin position="169"/>
        <end position="242"/>
    </location>
</feature>
<sequence length="249" mass="27476">MGQADSLLPLIKDVAKAEQAQTLACQSCALYRLCLPLGLHREDLVALDQIIRRRDSFRRGQRLFESGCDLTSLYVVRSGAFKTTVSAKDGREQVTGFYFPGEFIGLDALHLNTYPSTARALELSSVCALPFDKLQMVSKSIPALQHQLLTRLSRALSDDKDLLLSLGQKSAEEKLVTFLIALSTRFSERGFSAYNFQLPMSRGDIANHLGLALETVSRIFTRLQQADLIAVQGKSLTLLQPEALQTKAG</sequence>
<dbReference type="InterPro" id="IPR036388">
    <property type="entry name" value="WH-like_DNA-bd_sf"/>
</dbReference>
<evidence type="ECO:0000259" key="4">
    <source>
        <dbReference type="PROSITE" id="PS50042"/>
    </source>
</evidence>
<dbReference type="PROSITE" id="PS51063">
    <property type="entry name" value="HTH_CRP_2"/>
    <property type="match status" value="1"/>
</dbReference>
<evidence type="ECO:0000256" key="3">
    <source>
        <dbReference type="ARBA" id="ARBA00023163"/>
    </source>
</evidence>
<gene>
    <name evidence="6" type="ordered locus">Q7C_1987</name>
</gene>
<dbReference type="PRINTS" id="PR00034">
    <property type="entry name" value="HTHCRP"/>
</dbReference>
<evidence type="ECO:0000313" key="6">
    <source>
        <dbReference type="EMBL" id="AFJ03127.1"/>
    </source>
</evidence>
<dbReference type="InterPro" id="IPR050397">
    <property type="entry name" value="Env_Response_Regulators"/>
</dbReference>
<dbReference type="Gene3D" id="1.10.10.10">
    <property type="entry name" value="Winged helix-like DNA-binding domain superfamily/Winged helix DNA-binding domain"/>
    <property type="match status" value="1"/>
</dbReference>
<dbReference type="eggNOG" id="COG0664">
    <property type="taxonomic scope" value="Bacteria"/>
</dbReference>
<dbReference type="InterPro" id="IPR018490">
    <property type="entry name" value="cNMP-bd_dom_sf"/>
</dbReference>
<dbReference type="CDD" id="cd00092">
    <property type="entry name" value="HTH_CRP"/>
    <property type="match status" value="1"/>
</dbReference>